<reference evidence="1" key="1">
    <citation type="journal article" date="2014" name="Front. Microbiol.">
        <title>High frequency of phylogenetically diverse reductive dehalogenase-homologous genes in deep subseafloor sedimentary metagenomes.</title>
        <authorList>
            <person name="Kawai M."/>
            <person name="Futagami T."/>
            <person name="Toyoda A."/>
            <person name="Takaki Y."/>
            <person name="Nishi S."/>
            <person name="Hori S."/>
            <person name="Arai W."/>
            <person name="Tsubouchi T."/>
            <person name="Morono Y."/>
            <person name="Uchiyama I."/>
            <person name="Ito T."/>
            <person name="Fujiyama A."/>
            <person name="Inagaki F."/>
            <person name="Takami H."/>
        </authorList>
    </citation>
    <scope>NUCLEOTIDE SEQUENCE</scope>
    <source>
        <strain evidence="1">Expedition CK06-06</strain>
    </source>
</reference>
<accession>X1I288</accession>
<dbReference type="AlphaFoldDB" id="X1I288"/>
<proteinExistence type="predicted"/>
<sequence length="297" mass="31439">TIDIENSTTANVLQFYNLVIDKDPNGSSYYDVGIAECTGRTTDPSQALNSIIQVQNGLTINEGQFTIERYTVNLLGDLSITDGKLVHNPSLSGRLTLNGSSAQSITGSALYSPEFGYIELDNSNGATITTNVSMDYFTLTTGILNIGINRLLIDTNFVDGSGFGATKMIETDAAHGAKGLRLKMDDDYTGGATVNFPVGSNGNWAECDINISSSVGSVTGYLTIAPVNLYHPTRPSGGCDAIDGYWKTKSSGLSGTSSGVEYQIYSSYADPPGGGDFEYYLIDGVWTSSGGRLLPDG</sequence>
<comment type="caution">
    <text evidence="1">The sequence shown here is derived from an EMBL/GenBank/DDBJ whole genome shotgun (WGS) entry which is preliminary data.</text>
</comment>
<feature type="non-terminal residue" evidence="1">
    <location>
        <position position="1"/>
    </location>
</feature>
<organism evidence="1">
    <name type="scientific">marine sediment metagenome</name>
    <dbReference type="NCBI Taxonomy" id="412755"/>
    <lineage>
        <taxon>unclassified sequences</taxon>
        <taxon>metagenomes</taxon>
        <taxon>ecological metagenomes</taxon>
    </lineage>
</organism>
<evidence type="ECO:0000313" key="1">
    <source>
        <dbReference type="EMBL" id="GAH60194.1"/>
    </source>
</evidence>
<protein>
    <submittedName>
        <fullName evidence="1">Uncharacterized protein</fullName>
    </submittedName>
</protein>
<name>X1I288_9ZZZZ</name>
<feature type="non-terminal residue" evidence="1">
    <location>
        <position position="297"/>
    </location>
</feature>
<dbReference type="EMBL" id="BARU01017443">
    <property type="protein sequence ID" value="GAH60194.1"/>
    <property type="molecule type" value="Genomic_DNA"/>
</dbReference>
<gene>
    <name evidence="1" type="ORF">S03H2_28937</name>
</gene>